<organism evidence="5 6">
    <name type="scientific">Candidatus Protofrankia californiensis</name>
    <dbReference type="NCBI Taxonomy" id="1839754"/>
    <lineage>
        <taxon>Bacteria</taxon>
        <taxon>Bacillati</taxon>
        <taxon>Actinomycetota</taxon>
        <taxon>Actinomycetes</taxon>
        <taxon>Frankiales</taxon>
        <taxon>Frankiaceae</taxon>
        <taxon>Protofrankia</taxon>
    </lineage>
</organism>
<dbReference type="AlphaFoldDB" id="A0A1C3NYN5"/>
<dbReference type="SUPFAM" id="SSF52540">
    <property type="entry name" value="P-loop containing nucleoside triphosphate hydrolases"/>
    <property type="match status" value="1"/>
</dbReference>
<evidence type="ECO:0000256" key="2">
    <source>
        <dbReference type="SAM" id="Coils"/>
    </source>
</evidence>
<dbReference type="InterPro" id="IPR055370">
    <property type="entry name" value="Lsr2_DNA-bd"/>
</dbReference>
<dbReference type="GO" id="GO:0003677">
    <property type="term" value="F:DNA binding"/>
    <property type="evidence" value="ECO:0007669"/>
    <property type="project" value="UniProtKB-KW"/>
</dbReference>
<keyword evidence="2" id="KW-0175">Coiled coil</keyword>
<dbReference type="Gene3D" id="4.10.320.10">
    <property type="entry name" value="E3-binding domain"/>
    <property type="match status" value="1"/>
</dbReference>
<evidence type="ECO:0000259" key="4">
    <source>
        <dbReference type="Pfam" id="PF23359"/>
    </source>
</evidence>
<dbReference type="InterPro" id="IPR038734">
    <property type="entry name" value="YhaN_AAA"/>
</dbReference>
<feature type="coiled-coil region" evidence="2">
    <location>
        <begin position="918"/>
        <end position="966"/>
    </location>
</feature>
<keyword evidence="1" id="KW-0238">DNA-binding</keyword>
<dbReference type="PANTHER" id="PTHR41259">
    <property type="entry name" value="DOUBLE-STRAND BREAK REPAIR RAD50 ATPASE, PUTATIVE-RELATED"/>
    <property type="match status" value="1"/>
</dbReference>
<sequence>MRIRSFNLDRYGAFEGRDLEFGPALTLVVGANEAGKSTTLEALSDLLWGYRRGHQDFTFAVGTLSLTARLDLSDGSEVEIRRRNTGLATSPDGHPFEPVWGQGGPGAHKRWRDAFGLSHAGLREGGDSVFHGTGDLAELVFTARSGRAVRTLVSNLQAEMDGLYKQHRGSTKAQVRAALINYDRLSREADSSMTRAKTVADARDERTRRQRAADASAARLASAIARHTHADQWRRALPDIHRLAGLRAERARLLADGLVLRPEQIDAYETNQRELDAATGEVEQLTAALATQVHERESLTVDDAILADSAAITRLERQAGARSSDAGLARQGEIEAESLFGEARTQLLGLVGPGDQRSAEELLTALYVPVDLAAQLDELATRIGELTADLAWADDAVTAALARQRASASAVPALDAASIRLMREVIMVIRAEGSASLRLRESVDSAAAAYQDRREALRRAGARDADGPPPAALTKDAVRLARERLTDAETAQAHSGNELTTAEQDLERARQRLATTDGQNLPDPAMLVRIRAERSDLWDRLVRAAADGLTRSRAEELLPSLASAVRRADEIADQLISQARFAAKRAQQQRDLADAETRHRAARNARSTADDAMDQARQGWGAFWNDLGLATPVVDEADEVRRALDEAQQAQTALLAAERRIVGLTGQADAQHATLAEALAQLGHSYPGADLDSLLVAADQILADDDAAREARNSAALHARSTEDAQHARGEKAGALLMAEQRWDTLIHDAALPSTISSAGWAERHAVLTQAVATHDNGIQARKDAVNARARVDAFTEAVAALAVRHGDGGFDEDSPAEVLHRLVDQVRTNRDAQASAKVMDSAIAGLTEQIEAAQARRAEAANRLDKLRDEVGLPADQPFHPVVERSRAVIVATAEERITENVIRAAAPDDELETLVKELAERDERDLQQELATAREDRDQYSTAHDQARSELGEIDERLRQLQRGPGASELHAQAQEYLALVAEGAERYLIARFQHHILRGQLEAYERRHASPLLVEAGRLLERLTEGSYVALRAVDRGDNQRFLRAVRADEEEREPVELSEGTADQVFLALRLAAIDQLQRDRVARGEVPLPVVLDDVLMTFDDRRAAAALRVLTELARNWQIIVFTHHEHLAEIAESVGSASPAAVGPDSGGSVRISRMPSANVPLGTREADRIRASVTAAADGEDDAGALGRATVPTVALGRPPREPGRAATASTYDPAAVRTWARAHGYDVGDRGRIASDILDAFQHAQGV</sequence>
<dbReference type="Proteomes" id="UP000199013">
    <property type="component" value="Unassembled WGS sequence"/>
</dbReference>
<dbReference type="Pfam" id="PF13514">
    <property type="entry name" value="AAA_27"/>
    <property type="match status" value="1"/>
</dbReference>
<gene>
    <name evidence="5" type="ORF">FDG2_2947</name>
</gene>
<accession>A0A1C3NYN5</accession>
<feature type="domain" description="Lsr2 DNA-binding" evidence="4">
    <location>
        <begin position="1218"/>
        <end position="1253"/>
    </location>
</feature>
<feature type="coiled-coil region" evidence="2">
    <location>
        <begin position="837"/>
        <end position="871"/>
    </location>
</feature>
<dbReference type="GO" id="GO:0016746">
    <property type="term" value="F:acyltransferase activity"/>
    <property type="evidence" value="ECO:0007669"/>
    <property type="project" value="InterPro"/>
</dbReference>
<dbReference type="Gene3D" id="3.40.50.300">
    <property type="entry name" value="P-loop containing nucleotide triphosphate hydrolases"/>
    <property type="match status" value="2"/>
</dbReference>
<dbReference type="EMBL" id="FLUV01001246">
    <property type="protein sequence ID" value="SBW22657.1"/>
    <property type="molecule type" value="Genomic_DNA"/>
</dbReference>
<reference evidence="6" key="1">
    <citation type="submission" date="2016-02" db="EMBL/GenBank/DDBJ databases">
        <authorList>
            <person name="Wibberg D."/>
        </authorList>
    </citation>
    <scope>NUCLEOTIDE SEQUENCE [LARGE SCALE GENOMIC DNA]</scope>
</reference>
<evidence type="ECO:0000259" key="3">
    <source>
        <dbReference type="Pfam" id="PF13514"/>
    </source>
</evidence>
<feature type="domain" description="YhaN AAA" evidence="3">
    <location>
        <begin position="1"/>
        <end position="198"/>
    </location>
</feature>
<dbReference type="InterPro" id="IPR027417">
    <property type="entry name" value="P-loop_NTPase"/>
</dbReference>
<keyword evidence="6" id="KW-1185">Reference proteome</keyword>
<dbReference type="InterPro" id="IPR036625">
    <property type="entry name" value="E3-bd_dom_sf"/>
</dbReference>
<name>A0A1C3NYN5_9ACTN</name>
<protein>
    <submittedName>
        <fullName evidence="5">Uncharacterized protein</fullName>
    </submittedName>
</protein>
<proteinExistence type="predicted"/>
<dbReference type="PANTHER" id="PTHR41259:SF1">
    <property type="entry name" value="DOUBLE-STRAND BREAK REPAIR RAD50 ATPASE, PUTATIVE-RELATED"/>
    <property type="match status" value="1"/>
</dbReference>
<evidence type="ECO:0000313" key="6">
    <source>
        <dbReference type="Proteomes" id="UP000199013"/>
    </source>
</evidence>
<evidence type="ECO:0000256" key="1">
    <source>
        <dbReference type="ARBA" id="ARBA00023125"/>
    </source>
</evidence>
<dbReference type="Pfam" id="PF23359">
    <property type="entry name" value="Lsr2_DNA-bd"/>
    <property type="match status" value="1"/>
</dbReference>
<evidence type="ECO:0000313" key="5">
    <source>
        <dbReference type="EMBL" id="SBW22657.1"/>
    </source>
</evidence>